<dbReference type="EMBL" id="LN606600">
    <property type="protein sequence ID" value="CEF40401.1"/>
    <property type="molecule type" value="Genomic_DNA"/>
</dbReference>
<comment type="similarity">
    <text evidence="1">Belongs to the glycosyltransferase 2 family.</text>
</comment>
<keyword evidence="2 4" id="KW-0328">Glycosyltransferase</keyword>
<evidence type="ECO:0000313" key="4">
    <source>
        <dbReference type="EMBL" id="CEF40401.1"/>
    </source>
</evidence>
<accession>A0A0U5EWE3</accession>
<keyword evidence="5" id="KW-1185">Reference proteome</keyword>
<evidence type="ECO:0000256" key="3">
    <source>
        <dbReference type="ARBA" id="ARBA00022679"/>
    </source>
</evidence>
<dbReference type="Proteomes" id="UP000056109">
    <property type="component" value="Chromosome I"/>
</dbReference>
<dbReference type="AlphaFoldDB" id="A0A0U5EWE3"/>
<dbReference type="PATRIC" id="fig|446692.3.peg.1004"/>
<proteinExistence type="inferred from homology"/>
<evidence type="ECO:0000313" key="5">
    <source>
        <dbReference type="Proteomes" id="UP000056109"/>
    </source>
</evidence>
<name>A0A0U5EWE3_9PROT</name>
<dbReference type="GeneID" id="34782131"/>
<dbReference type="InterPro" id="IPR029044">
    <property type="entry name" value="Nucleotide-diphossugar_trans"/>
</dbReference>
<evidence type="ECO:0000256" key="2">
    <source>
        <dbReference type="ARBA" id="ARBA00022676"/>
    </source>
</evidence>
<reference evidence="5" key="1">
    <citation type="submission" date="2014-09" db="EMBL/GenBank/DDBJ databases">
        <authorList>
            <person name="Illeghems K.G."/>
        </authorList>
    </citation>
    <scope>NUCLEOTIDE SEQUENCE [LARGE SCALE GENOMIC DNA]</scope>
    <source>
        <strain evidence="5">108B</strain>
    </source>
</reference>
<dbReference type="Gene3D" id="3.90.550.10">
    <property type="entry name" value="Spore Coat Polysaccharide Biosynthesis Protein SpsA, Chain A"/>
    <property type="match status" value="1"/>
</dbReference>
<dbReference type="Pfam" id="PF13641">
    <property type="entry name" value="Glyco_tranf_2_3"/>
    <property type="match status" value="1"/>
</dbReference>
<dbReference type="PANTHER" id="PTHR43179">
    <property type="entry name" value="RHAMNOSYLTRANSFERASE WBBL"/>
    <property type="match status" value="1"/>
</dbReference>
<dbReference type="PANTHER" id="PTHR43179:SF12">
    <property type="entry name" value="GALACTOFURANOSYLTRANSFERASE GLFT2"/>
    <property type="match status" value="1"/>
</dbReference>
<dbReference type="SUPFAM" id="SSF53448">
    <property type="entry name" value="Nucleotide-diphospho-sugar transferases"/>
    <property type="match status" value="1"/>
</dbReference>
<protein>
    <submittedName>
        <fullName evidence="4">Glycosyl transferase, group 2 family protein</fullName>
        <ecNumber evidence="4">2.4.1.-</ecNumber>
    </submittedName>
</protein>
<gene>
    <name evidence="4" type="ORF">ASN_1010</name>
</gene>
<sequence length="356" mass="39643">MSTATSEQQADQATLSQTCAVTVTYGSRLALVEQVVQGALACGAGHVVVVDNGTASAVAAGLSALPAQFGAERVSVVRLPENMGSAGGFRAGVEAAAARPETGHIWLLDDDNLPAPDALTVLAKIWRLMDARPDVALVSFRPDKRTYQKLITRDKPNSLLPNSFFGFSVQSPWQKQTVAHWRQEGLACWSMDMAGYGGLWFHKDGLQKTGLPDARFYLYFDDYDFTLRMTEGGGQIWLCQHSTLTDLEPSWTEGKAILHPWLQPENGLIRPYFSIRNRIILEKRAVHSRAIYRLNRTLFLLIKVFCATPRSVGYHLRHPVRMFRRWQLIRKAIRDGEAERFDNSLAHPASVRPPAG</sequence>
<dbReference type="GO" id="GO:0016757">
    <property type="term" value="F:glycosyltransferase activity"/>
    <property type="evidence" value="ECO:0007669"/>
    <property type="project" value="UniProtKB-KW"/>
</dbReference>
<dbReference type="KEGG" id="asz:ASN_1010"/>
<organism evidence="4 5">
    <name type="scientific">Acetobacter senegalensis</name>
    <dbReference type="NCBI Taxonomy" id="446692"/>
    <lineage>
        <taxon>Bacteria</taxon>
        <taxon>Pseudomonadati</taxon>
        <taxon>Pseudomonadota</taxon>
        <taxon>Alphaproteobacteria</taxon>
        <taxon>Acetobacterales</taxon>
        <taxon>Acetobacteraceae</taxon>
        <taxon>Acetobacter</taxon>
    </lineage>
</organism>
<evidence type="ECO:0000256" key="1">
    <source>
        <dbReference type="ARBA" id="ARBA00006739"/>
    </source>
</evidence>
<dbReference type="EC" id="2.4.1.-" evidence="4"/>
<dbReference type="RefSeq" id="WP_058987322.1">
    <property type="nucleotide sequence ID" value="NZ_LN606600.1"/>
</dbReference>
<keyword evidence="3 4" id="KW-0808">Transferase</keyword>